<dbReference type="RefSeq" id="WP_378266140.1">
    <property type="nucleotide sequence ID" value="NZ_JBHUKR010000007.1"/>
</dbReference>
<dbReference type="Pfam" id="PF01636">
    <property type="entry name" value="APH"/>
    <property type="match status" value="1"/>
</dbReference>
<accession>A0ABW5FTL0</accession>
<dbReference type="Proteomes" id="UP001597417">
    <property type="component" value="Unassembled WGS sequence"/>
</dbReference>
<comment type="caution">
    <text evidence="2">The sequence shown here is derived from an EMBL/GenBank/DDBJ whole genome shotgun (WGS) entry which is preliminary data.</text>
</comment>
<protein>
    <submittedName>
        <fullName evidence="2">Phosphotransferase</fullName>
    </submittedName>
</protein>
<dbReference type="InterPro" id="IPR011009">
    <property type="entry name" value="Kinase-like_dom_sf"/>
</dbReference>
<feature type="domain" description="Aminoglycoside phosphotransferase" evidence="1">
    <location>
        <begin position="95"/>
        <end position="265"/>
    </location>
</feature>
<evidence type="ECO:0000313" key="2">
    <source>
        <dbReference type="EMBL" id="MFD2418186.1"/>
    </source>
</evidence>
<proteinExistence type="predicted"/>
<sequence length="313" mass="34372">MQERLLRRSATAAWKELMTRPGWADLPAPVRAAIEHRCGRVIRAQVASGGRNADFSATLHMADGRVFCKGTADANGPRGRAQRHEAYINPWLPPVAPRLAWVSEVAEWLLLGFEHVGGRHADLSPGSPGLALVADAMATTSDALAHCTARAPGLADKWRWLSGWKRLAAMPDYLDVWPRDRLDQLLKWEAKGIEWADGDGLVHTDLHPLNILVGEGRAWIVDWAWSRKGDAATDAALLVIRLIHAGHTPESAEAWAGLLPAWRATSEPKLTAFAVSIWGAWEYLQRTDPLPHRAALTSAAQRWAKYRLGSSAG</sequence>
<reference evidence="3" key="1">
    <citation type="journal article" date="2019" name="Int. J. Syst. Evol. Microbiol.">
        <title>The Global Catalogue of Microorganisms (GCM) 10K type strain sequencing project: providing services to taxonomists for standard genome sequencing and annotation.</title>
        <authorList>
            <consortium name="The Broad Institute Genomics Platform"/>
            <consortium name="The Broad Institute Genome Sequencing Center for Infectious Disease"/>
            <person name="Wu L."/>
            <person name="Ma J."/>
        </authorList>
    </citation>
    <scope>NUCLEOTIDE SEQUENCE [LARGE SCALE GENOMIC DNA]</scope>
    <source>
        <strain evidence="3">CGMCC 4.7645</strain>
    </source>
</reference>
<evidence type="ECO:0000313" key="3">
    <source>
        <dbReference type="Proteomes" id="UP001597417"/>
    </source>
</evidence>
<dbReference type="EMBL" id="JBHUKR010000007">
    <property type="protein sequence ID" value="MFD2418186.1"/>
    <property type="molecule type" value="Genomic_DNA"/>
</dbReference>
<dbReference type="InterPro" id="IPR002575">
    <property type="entry name" value="Aminoglycoside_PTrfase"/>
</dbReference>
<evidence type="ECO:0000259" key="1">
    <source>
        <dbReference type="Pfam" id="PF01636"/>
    </source>
</evidence>
<dbReference type="SUPFAM" id="SSF56112">
    <property type="entry name" value="Protein kinase-like (PK-like)"/>
    <property type="match status" value="1"/>
</dbReference>
<name>A0ABW5FTL0_9PSEU</name>
<keyword evidence="3" id="KW-1185">Reference proteome</keyword>
<gene>
    <name evidence="2" type="ORF">ACFSXZ_17825</name>
</gene>
<dbReference type="Gene3D" id="3.90.1200.10">
    <property type="match status" value="1"/>
</dbReference>
<organism evidence="2 3">
    <name type="scientific">Amycolatopsis pigmentata</name>
    <dbReference type="NCBI Taxonomy" id="450801"/>
    <lineage>
        <taxon>Bacteria</taxon>
        <taxon>Bacillati</taxon>
        <taxon>Actinomycetota</taxon>
        <taxon>Actinomycetes</taxon>
        <taxon>Pseudonocardiales</taxon>
        <taxon>Pseudonocardiaceae</taxon>
        <taxon>Amycolatopsis</taxon>
    </lineage>
</organism>